<keyword evidence="3" id="KW-1185">Reference proteome</keyword>
<protein>
    <submittedName>
        <fullName evidence="2">Uncharacterized protein</fullName>
    </submittedName>
</protein>
<reference evidence="3" key="1">
    <citation type="submission" date="2016-11" db="EMBL/GenBank/DDBJ databases">
        <title>Mesorhizobium oceanicum sp. nov., isolated from deep seawater in South China Sea.</title>
        <authorList>
            <person name="Fu G.-Y."/>
        </authorList>
    </citation>
    <scope>NUCLEOTIDE SEQUENCE [LARGE SCALE GENOMIC DNA]</scope>
    <source>
        <strain evidence="3">B7</strain>
    </source>
</reference>
<organism evidence="2 3">
    <name type="scientific">Aquibium oceanicum</name>
    <dbReference type="NCBI Taxonomy" id="1670800"/>
    <lineage>
        <taxon>Bacteria</taxon>
        <taxon>Pseudomonadati</taxon>
        <taxon>Pseudomonadota</taxon>
        <taxon>Alphaproteobacteria</taxon>
        <taxon>Hyphomicrobiales</taxon>
        <taxon>Phyllobacteriaceae</taxon>
        <taxon>Aquibium</taxon>
    </lineage>
</organism>
<evidence type="ECO:0000313" key="2">
    <source>
        <dbReference type="EMBL" id="APH71897.1"/>
    </source>
</evidence>
<proteinExistence type="predicted"/>
<dbReference type="EMBL" id="CP018171">
    <property type="protein sequence ID" value="APH71897.1"/>
    <property type="molecule type" value="Genomic_DNA"/>
</dbReference>
<feature type="compositionally biased region" description="Low complexity" evidence="1">
    <location>
        <begin position="36"/>
        <end position="63"/>
    </location>
</feature>
<dbReference type="RefSeq" id="WP_072604133.1">
    <property type="nucleotide sequence ID" value="NZ_CP018171.1"/>
</dbReference>
<sequence length="63" mass="6225">MGMIRKMILLGVAKKVAGALLKRRRSPAESSGAGPALAAHSKDAASGAKSGQSGKAAGVRSAH</sequence>
<dbReference type="KEGG" id="meso:BSQ44_11375"/>
<feature type="region of interest" description="Disordered" evidence="1">
    <location>
        <begin position="22"/>
        <end position="63"/>
    </location>
</feature>
<dbReference type="Proteomes" id="UP000182840">
    <property type="component" value="Chromosome"/>
</dbReference>
<evidence type="ECO:0000313" key="3">
    <source>
        <dbReference type="Proteomes" id="UP000182840"/>
    </source>
</evidence>
<dbReference type="AlphaFoldDB" id="A0A1L3SR36"/>
<gene>
    <name evidence="2" type="ORF">BSQ44_11375</name>
</gene>
<name>A0A1L3SR36_9HYPH</name>
<evidence type="ECO:0000256" key="1">
    <source>
        <dbReference type="SAM" id="MobiDB-lite"/>
    </source>
</evidence>
<accession>A0A1L3SR36</accession>